<organism evidence="2 3">
    <name type="scientific">Streptomyces melanogenes</name>
    <dbReference type="NCBI Taxonomy" id="67326"/>
    <lineage>
        <taxon>Bacteria</taxon>
        <taxon>Bacillati</taxon>
        <taxon>Actinomycetota</taxon>
        <taxon>Actinomycetes</taxon>
        <taxon>Kitasatosporales</taxon>
        <taxon>Streptomycetaceae</taxon>
        <taxon>Streptomyces</taxon>
    </lineage>
</organism>
<geneLocation type="plasmid" evidence="2 3">
    <name>unnamed1</name>
</geneLocation>
<keyword evidence="2" id="KW-0614">Plasmid</keyword>
<accession>A0ABZ1XY76</accession>
<sequence>MRQIEATYCYGRLSFDNLSIAFVDHHCWIEIGRPADADRQVIDLPCDQADGFGERVIYRRHGELARTPPSPYASSWR</sequence>
<dbReference type="EMBL" id="CP109020">
    <property type="protein sequence ID" value="WUT87867.1"/>
    <property type="molecule type" value="Genomic_DNA"/>
</dbReference>
<evidence type="ECO:0000313" key="2">
    <source>
        <dbReference type="EMBL" id="WUT87867.1"/>
    </source>
</evidence>
<reference evidence="2" key="1">
    <citation type="submission" date="2022-10" db="EMBL/GenBank/DDBJ databases">
        <title>The complete genomes of actinobacterial strains from the NBC collection.</title>
        <authorList>
            <person name="Joergensen T.S."/>
            <person name="Alvarez Arevalo M."/>
            <person name="Sterndorff E.B."/>
            <person name="Faurdal D."/>
            <person name="Vuksanovic O."/>
            <person name="Mourched A.-S."/>
            <person name="Charusanti P."/>
            <person name="Shaw S."/>
            <person name="Blin K."/>
            <person name="Weber T."/>
        </authorList>
    </citation>
    <scope>NUCLEOTIDE SEQUENCE</scope>
    <source>
        <strain evidence="2">NBC_00668</strain>
        <plasmid evidence="2">unnamed1</plasmid>
    </source>
</reference>
<gene>
    <name evidence="2" type="ORF">OG515_37000</name>
</gene>
<keyword evidence="3" id="KW-1185">Reference proteome</keyword>
<dbReference type="Proteomes" id="UP001432060">
    <property type="component" value="Plasmid unnamed1"/>
</dbReference>
<protein>
    <recommendedName>
        <fullName evidence="1">FHA domain-containing protein</fullName>
    </recommendedName>
</protein>
<name>A0ABZ1XY76_9ACTN</name>
<dbReference type="RefSeq" id="WP_329404849.1">
    <property type="nucleotide sequence ID" value="NZ_CP109020.1"/>
</dbReference>
<proteinExistence type="predicted"/>
<dbReference type="InterPro" id="IPR000253">
    <property type="entry name" value="FHA_dom"/>
</dbReference>
<dbReference type="PROSITE" id="PS50006">
    <property type="entry name" value="FHA_DOMAIN"/>
    <property type="match status" value="1"/>
</dbReference>
<feature type="domain" description="FHA" evidence="1">
    <location>
        <begin position="29"/>
        <end position="77"/>
    </location>
</feature>
<evidence type="ECO:0000313" key="3">
    <source>
        <dbReference type="Proteomes" id="UP001432060"/>
    </source>
</evidence>
<evidence type="ECO:0000259" key="1">
    <source>
        <dbReference type="PROSITE" id="PS50006"/>
    </source>
</evidence>